<feature type="transmembrane region" description="Helical" evidence="1">
    <location>
        <begin position="67"/>
        <end position="88"/>
    </location>
</feature>
<dbReference type="EMBL" id="VDMP01000011">
    <property type="protein sequence ID" value="TNM50168.1"/>
    <property type="molecule type" value="Genomic_DNA"/>
</dbReference>
<dbReference type="AlphaFoldDB" id="A0A5C4WPD5"/>
<evidence type="ECO:0000313" key="3">
    <source>
        <dbReference type="Proteomes" id="UP000313231"/>
    </source>
</evidence>
<keyword evidence="1" id="KW-1133">Transmembrane helix</keyword>
<dbReference type="Proteomes" id="UP000313231">
    <property type="component" value="Unassembled WGS sequence"/>
</dbReference>
<name>A0A5C4WPD5_9ACTN</name>
<keyword evidence="1" id="KW-0812">Transmembrane</keyword>
<proteinExistence type="predicted"/>
<gene>
    <name evidence="2" type="ORF">FHP29_01165</name>
</gene>
<comment type="caution">
    <text evidence="2">The sequence shown here is derived from an EMBL/GenBank/DDBJ whole genome shotgun (WGS) entry which is preliminary data.</text>
</comment>
<dbReference type="PROSITE" id="PS51257">
    <property type="entry name" value="PROKAR_LIPOPROTEIN"/>
    <property type="match status" value="1"/>
</dbReference>
<sequence>MRILLLVVALVVVGCLALPVSAFLLDGTDTGDDLILPVQVVVTAAVGAGLGRVLLDGPSRRRALTGAGIGVLGALVGIAVFFVLLNGFDGA</sequence>
<organism evidence="2 3">
    <name type="scientific">Nocardioides albidus</name>
    <dbReference type="NCBI Taxonomy" id="1517589"/>
    <lineage>
        <taxon>Bacteria</taxon>
        <taxon>Bacillati</taxon>
        <taxon>Actinomycetota</taxon>
        <taxon>Actinomycetes</taxon>
        <taxon>Propionibacteriales</taxon>
        <taxon>Nocardioidaceae</taxon>
        <taxon>Nocardioides</taxon>
    </lineage>
</organism>
<reference evidence="2 3" key="1">
    <citation type="journal article" date="2016" name="Int. J. Syst. Evol. Microbiol.">
        <title>Nocardioides albidus sp. nov., an actinobacterium isolated from garden soil.</title>
        <authorList>
            <person name="Singh H."/>
            <person name="Du J."/>
            <person name="Trinh H."/>
            <person name="Won K."/>
            <person name="Yang J.E."/>
            <person name="Yin C."/>
            <person name="Kook M."/>
            <person name="Yi T.H."/>
        </authorList>
    </citation>
    <scope>NUCLEOTIDE SEQUENCE [LARGE SCALE GENOMIC DNA]</scope>
    <source>
        <strain evidence="2 3">CCTCC AB 2015297</strain>
    </source>
</reference>
<feature type="transmembrane region" description="Helical" evidence="1">
    <location>
        <begin position="34"/>
        <end position="55"/>
    </location>
</feature>
<evidence type="ECO:0000313" key="2">
    <source>
        <dbReference type="EMBL" id="TNM50168.1"/>
    </source>
</evidence>
<accession>A0A5C4WPD5</accession>
<evidence type="ECO:0000256" key="1">
    <source>
        <dbReference type="SAM" id="Phobius"/>
    </source>
</evidence>
<dbReference type="RefSeq" id="WP_139621042.1">
    <property type="nucleotide sequence ID" value="NZ_VDMP01000011.1"/>
</dbReference>
<keyword evidence="1" id="KW-0472">Membrane</keyword>
<keyword evidence="3" id="KW-1185">Reference proteome</keyword>
<protein>
    <submittedName>
        <fullName evidence="2">Uncharacterized protein</fullName>
    </submittedName>
</protein>